<dbReference type="GO" id="GO:0030246">
    <property type="term" value="F:carbohydrate binding"/>
    <property type="evidence" value="ECO:0007669"/>
    <property type="project" value="UniProtKB-KW"/>
</dbReference>
<dbReference type="CDD" id="cd02510">
    <property type="entry name" value="pp-GalNAc-T"/>
    <property type="match status" value="1"/>
</dbReference>
<dbReference type="FunFam" id="3.90.550.10:FF:000029">
    <property type="entry name" value="Polypeptide N-acetylgalactosaminyltransferase"/>
    <property type="match status" value="1"/>
</dbReference>
<protein>
    <recommendedName>
        <fullName evidence="5 20">Polypeptide N-acetylgalactosaminyltransferase</fullName>
        <ecNumber evidence="20">2.4.1.-</ecNumber>
    </recommendedName>
    <alternativeName>
        <fullName evidence="20">Protein-UDP acetylgalactosaminyltransferase</fullName>
    </alternativeName>
</protein>
<dbReference type="PANTHER" id="PTHR11675">
    <property type="entry name" value="N-ACETYLGALACTOSAMINYLTRANSFERASE"/>
    <property type="match status" value="1"/>
</dbReference>
<dbReference type="InterPro" id="IPR035992">
    <property type="entry name" value="Ricin_B-like_lectins"/>
</dbReference>
<dbReference type="SMART" id="SM00458">
    <property type="entry name" value="RICIN"/>
    <property type="match status" value="1"/>
</dbReference>
<keyword evidence="17 20" id="KW-0464">Manganese</keyword>
<dbReference type="UniPathway" id="UPA00378"/>
<comment type="subcellular location">
    <subcellularLocation>
        <location evidence="2 20">Golgi apparatus membrane</location>
        <topology evidence="2 20">Single-pass type II membrane protein</topology>
    </subcellularLocation>
</comment>
<dbReference type="SUPFAM" id="SSF50370">
    <property type="entry name" value="Ricin B-like lectins"/>
    <property type="match status" value="1"/>
</dbReference>
<evidence type="ECO:0000256" key="16">
    <source>
        <dbReference type="ARBA" id="ARBA00023180"/>
    </source>
</evidence>
<comment type="cofactor">
    <cofactor evidence="1 20">
        <name>Mn(2+)</name>
        <dbReference type="ChEBI" id="CHEBI:29035"/>
    </cofactor>
</comment>
<evidence type="ECO:0000256" key="6">
    <source>
        <dbReference type="ARBA" id="ARBA00022676"/>
    </source>
</evidence>
<evidence type="ECO:0000256" key="19">
    <source>
        <dbReference type="ARBA" id="ARBA00052209"/>
    </source>
</evidence>
<evidence type="ECO:0000256" key="8">
    <source>
        <dbReference type="ARBA" id="ARBA00022692"/>
    </source>
</evidence>
<comment type="similarity">
    <text evidence="4 20">Belongs to the glycosyltransferase 2 family. GalNAc-T subfamily.</text>
</comment>
<reference evidence="22" key="1">
    <citation type="submission" date="2021-02" db="EMBL/GenBank/DDBJ databases">
        <authorList>
            <person name="Nowell W R."/>
        </authorList>
    </citation>
    <scope>NUCLEOTIDE SEQUENCE</scope>
</reference>
<gene>
    <name evidence="23" type="ORF">GRG538_LOCUS18834</name>
    <name evidence="24" type="ORF">HFQ381_LOCUS410</name>
    <name evidence="22" type="ORF">LUA448_LOCUS3236</name>
</gene>
<evidence type="ECO:0000256" key="13">
    <source>
        <dbReference type="ARBA" id="ARBA00023034"/>
    </source>
</evidence>
<evidence type="ECO:0000256" key="10">
    <source>
        <dbReference type="ARBA" id="ARBA00022734"/>
    </source>
</evidence>
<dbReference type="FunFam" id="2.80.10.50:FF:000011">
    <property type="entry name" value="Polypeptide N-acetylgalactosaminyltransferase"/>
    <property type="match status" value="1"/>
</dbReference>
<evidence type="ECO:0000256" key="4">
    <source>
        <dbReference type="ARBA" id="ARBA00005680"/>
    </source>
</evidence>
<dbReference type="Proteomes" id="UP000663833">
    <property type="component" value="Unassembled WGS sequence"/>
</dbReference>
<organism evidence="22 25">
    <name type="scientific">Rotaria socialis</name>
    <dbReference type="NCBI Taxonomy" id="392032"/>
    <lineage>
        <taxon>Eukaryota</taxon>
        <taxon>Metazoa</taxon>
        <taxon>Spiralia</taxon>
        <taxon>Gnathifera</taxon>
        <taxon>Rotifera</taxon>
        <taxon>Eurotatoria</taxon>
        <taxon>Bdelloidea</taxon>
        <taxon>Philodinida</taxon>
        <taxon>Philodinidae</taxon>
        <taxon>Rotaria</taxon>
    </lineage>
</organism>
<dbReference type="Gene3D" id="2.80.10.50">
    <property type="match status" value="1"/>
</dbReference>
<dbReference type="InterPro" id="IPR029044">
    <property type="entry name" value="Nucleotide-diphossugar_trans"/>
</dbReference>
<dbReference type="Pfam" id="PF00652">
    <property type="entry name" value="Ricin_B_lectin"/>
    <property type="match status" value="1"/>
</dbReference>
<dbReference type="PANTHER" id="PTHR11675:SF134">
    <property type="entry name" value="N-ACETYLGALACTOSAMINYLTRANSFERASE 4-RELATED"/>
    <property type="match status" value="1"/>
</dbReference>
<dbReference type="CDD" id="cd23439">
    <property type="entry name" value="beta-trefoil_Ricin_GALNT10-like"/>
    <property type="match status" value="1"/>
</dbReference>
<dbReference type="EMBL" id="CAJNYD010000132">
    <property type="protein sequence ID" value="CAF3220582.1"/>
    <property type="molecule type" value="Genomic_DNA"/>
</dbReference>
<dbReference type="GO" id="GO:0046872">
    <property type="term" value="F:metal ion binding"/>
    <property type="evidence" value="ECO:0007669"/>
    <property type="project" value="UniProtKB-KW"/>
</dbReference>
<dbReference type="EMBL" id="CAJNYT010003072">
    <property type="protein sequence ID" value="CAF3522691.1"/>
    <property type="molecule type" value="Genomic_DNA"/>
</dbReference>
<evidence type="ECO:0000256" key="14">
    <source>
        <dbReference type="ARBA" id="ARBA00023136"/>
    </source>
</evidence>
<dbReference type="AlphaFoldDB" id="A0A817QY32"/>
<evidence type="ECO:0000256" key="7">
    <source>
        <dbReference type="ARBA" id="ARBA00022679"/>
    </source>
</evidence>
<comment type="pathway">
    <text evidence="3 20">Protein modification; protein glycosylation.</text>
</comment>
<keyword evidence="12" id="KW-1133">Transmembrane helix</keyword>
<keyword evidence="11" id="KW-0735">Signal-anchor</keyword>
<dbReference type="GO" id="GO:0000139">
    <property type="term" value="C:Golgi membrane"/>
    <property type="evidence" value="ECO:0007669"/>
    <property type="project" value="UniProtKB-SubCell"/>
</dbReference>
<evidence type="ECO:0000256" key="17">
    <source>
        <dbReference type="ARBA" id="ARBA00023211"/>
    </source>
</evidence>
<keyword evidence="10 20" id="KW-0430">Lectin</keyword>
<evidence type="ECO:0000259" key="21">
    <source>
        <dbReference type="SMART" id="SM00458"/>
    </source>
</evidence>
<dbReference type="SUPFAM" id="SSF53448">
    <property type="entry name" value="Nucleotide-diphospho-sugar transferases"/>
    <property type="match status" value="1"/>
</dbReference>
<comment type="caution">
    <text evidence="22">The sequence shown here is derived from an EMBL/GenBank/DDBJ whole genome shotgun (WGS) entry which is preliminary data.</text>
</comment>
<evidence type="ECO:0000256" key="5">
    <source>
        <dbReference type="ARBA" id="ARBA00012644"/>
    </source>
</evidence>
<dbReference type="Proteomes" id="UP000663872">
    <property type="component" value="Unassembled WGS sequence"/>
</dbReference>
<dbReference type="Pfam" id="PF00535">
    <property type="entry name" value="Glycos_transf_2"/>
    <property type="match status" value="1"/>
</dbReference>
<keyword evidence="15 20" id="KW-1015">Disulfide bond</keyword>
<dbReference type="PROSITE" id="PS50231">
    <property type="entry name" value="RICIN_B_LECTIN"/>
    <property type="match status" value="1"/>
</dbReference>
<dbReference type="EMBL" id="CAJOBO010000009">
    <property type="protein sequence ID" value="CAF4092246.1"/>
    <property type="molecule type" value="Genomic_DNA"/>
</dbReference>
<proteinExistence type="inferred from homology"/>
<keyword evidence="8" id="KW-0812">Transmembrane</keyword>
<evidence type="ECO:0000313" key="24">
    <source>
        <dbReference type="EMBL" id="CAF4092246.1"/>
    </source>
</evidence>
<name>A0A817QY32_9BILA</name>
<evidence type="ECO:0000313" key="25">
    <source>
        <dbReference type="Proteomes" id="UP000663833"/>
    </source>
</evidence>
<keyword evidence="7 20" id="KW-0808">Transferase</keyword>
<evidence type="ECO:0000313" key="22">
    <source>
        <dbReference type="EMBL" id="CAF3220582.1"/>
    </source>
</evidence>
<keyword evidence="16" id="KW-0325">Glycoprotein</keyword>
<dbReference type="EC" id="2.4.1.-" evidence="20"/>
<keyword evidence="9" id="KW-0479">Metal-binding</keyword>
<evidence type="ECO:0000256" key="18">
    <source>
        <dbReference type="ARBA" id="ARBA00050905"/>
    </source>
</evidence>
<evidence type="ECO:0000256" key="20">
    <source>
        <dbReference type="RuleBase" id="RU361242"/>
    </source>
</evidence>
<accession>A0A817QY32</accession>
<dbReference type="GO" id="GO:0006493">
    <property type="term" value="P:protein O-linked glycosylation"/>
    <property type="evidence" value="ECO:0007669"/>
    <property type="project" value="UniProtKB-ARBA"/>
</dbReference>
<dbReference type="GO" id="GO:0004653">
    <property type="term" value="F:polypeptide N-acetylgalactosaminyltransferase activity"/>
    <property type="evidence" value="ECO:0007669"/>
    <property type="project" value="UniProtKB-EC"/>
</dbReference>
<evidence type="ECO:0000256" key="2">
    <source>
        <dbReference type="ARBA" id="ARBA00004323"/>
    </source>
</evidence>
<dbReference type="Proteomes" id="UP000663851">
    <property type="component" value="Unassembled WGS sequence"/>
</dbReference>
<evidence type="ECO:0000256" key="11">
    <source>
        <dbReference type="ARBA" id="ARBA00022968"/>
    </source>
</evidence>
<evidence type="ECO:0000256" key="9">
    <source>
        <dbReference type="ARBA" id="ARBA00022723"/>
    </source>
</evidence>
<evidence type="ECO:0000256" key="12">
    <source>
        <dbReference type="ARBA" id="ARBA00022989"/>
    </source>
</evidence>
<keyword evidence="6 20" id="KW-0328">Glycosyltransferase</keyword>
<keyword evidence="14" id="KW-0472">Membrane</keyword>
<evidence type="ECO:0000313" key="23">
    <source>
        <dbReference type="EMBL" id="CAF3522691.1"/>
    </source>
</evidence>
<evidence type="ECO:0000256" key="3">
    <source>
        <dbReference type="ARBA" id="ARBA00004922"/>
    </source>
</evidence>
<comment type="catalytic activity">
    <reaction evidence="19">
        <text>L-seryl-[protein] + UDP-N-acetyl-alpha-D-galactosamine = a 3-O-[N-acetyl-alpha-D-galactosaminyl]-L-seryl-[protein] + UDP + H(+)</text>
        <dbReference type="Rhea" id="RHEA:23956"/>
        <dbReference type="Rhea" id="RHEA-COMP:9863"/>
        <dbReference type="Rhea" id="RHEA-COMP:12788"/>
        <dbReference type="ChEBI" id="CHEBI:15378"/>
        <dbReference type="ChEBI" id="CHEBI:29999"/>
        <dbReference type="ChEBI" id="CHEBI:53604"/>
        <dbReference type="ChEBI" id="CHEBI:58223"/>
        <dbReference type="ChEBI" id="CHEBI:67138"/>
        <dbReference type="EC" id="2.4.1.41"/>
    </reaction>
</comment>
<dbReference type="InterPro" id="IPR045885">
    <property type="entry name" value="GalNAc-T"/>
</dbReference>
<dbReference type="InterPro" id="IPR001173">
    <property type="entry name" value="Glyco_trans_2-like"/>
</dbReference>
<dbReference type="InterPro" id="IPR000772">
    <property type="entry name" value="Ricin_B_lectin"/>
</dbReference>
<feature type="domain" description="Ricin B lectin" evidence="21">
    <location>
        <begin position="473"/>
        <end position="603"/>
    </location>
</feature>
<evidence type="ECO:0000256" key="1">
    <source>
        <dbReference type="ARBA" id="ARBA00001936"/>
    </source>
</evidence>
<comment type="catalytic activity">
    <reaction evidence="18">
        <text>L-threonyl-[protein] + UDP-N-acetyl-alpha-D-galactosamine = a 3-O-[N-acetyl-alpha-D-galactosaminyl]-L-threonyl-[protein] + UDP + H(+)</text>
        <dbReference type="Rhea" id="RHEA:52424"/>
        <dbReference type="Rhea" id="RHEA-COMP:11060"/>
        <dbReference type="Rhea" id="RHEA-COMP:11689"/>
        <dbReference type="ChEBI" id="CHEBI:15378"/>
        <dbReference type="ChEBI" id="CHEBI:30013"/>
        <dbReference type="ChEBI" id="CHEBI:58223"/>
        <dbReference type="ChEBI" id="CHEBI:67138"/>
        <dbReference type="ChEBI" id="CHEBI:87075"/>
        <dbReference type="EC" id="2.4.1.41"/>
    </reaction>
</comment>
<keyword evidence="13 20" id="KW-0333">Golgi apparatus</keyword>
<dbReference type="Gene3D" id="3.90.550.10">
    <property type="entry name" value="Spore Coat Polysaccharide Biosynthesis Protein SpsA, Chain A"/>
    <property type="match status" value="1"/>
</dbReference>
<sequence>MPLRLRRKRILIISIISIILIIYFTKNHSEKQTNNEDDLLDKPIKKHDKRSVNKLDDATTRKSQYQTRTVREAFVQIDGKTLRKIDWHDYEMIARENARKGLGEGGIGVEPSAKERNSAEFKQLYRENGFHAFISNNISLDRSVKDIRHPECQNKLYLAELPSVSIIIPVHDEHLRTLLRSVYSILNRTPAKLLEEIILVDDASGKEDLKGPLDAHVANLTKTRIVHLHRREGLIRTRLVGAREAKGEILIFFDSHIEVNTNWLPPLIEPIVINYKTSVCPFIDIIKWENFAYIAQDEGARGAFDWGMFYKRLPLQPEQAKSPTEPFENPVMAGGLFAINKKWFWELGGYDTGLDIWGGEQYEMSFKIWQCGGRLVDAPCSRVGHIYRQFNPHGGFAFGDFLSRNHKRVAAVWMDEYAEYVYNRNGNMRNVKPGDISKQLELRKKLECKSFKWFMENVAYDLPLYYPPVPLPPYAQGEIRNWNSSLCIDTKHGGEHATFGLNLCLRDEQGRSGEQEFELSWRQDIRPIGRELCFDVPNRSERAPIILFTCHGMRGNQHFAYDINNHHIIHVSTHLCLNCDLDSRLIFMEKCDGKSKTQRWSFYSYNETLILKDMKQFL</sequence>
<evidence type="ECO:0000256" key="15">
    <source>
        <dbReference type="ARBA" id="ARBA00023157"/>
    </source>
</evidence>